<evidence type="ECO:0000313" key="2">
    <source>
        <dbReference type="EMBL" id="REA57884.1"/>
    </source>
</evidence>
<dbReference type="Proteomes" id="UP000256373">
    <property type="component" value="Unassembled WGS sequence"/>
</dbReference>
<evidence type="ECO:0000256" key="1">
    <source>
        <dbReference type="SAM" id="SignalP"/>
    </source>
</evidence>
<comment type="caution">
    <text evidence="2">The sequence shown here is derived from an EMBL/GenBank/DDBJ whole genome shotgun (WGS) entry which is preliminary data.</text>
</comment>
<dbReference type="AlphaFoldDB" id="A0A3D8Y5N2"/>
<keyword evidence="1" id="KW-0732">Signal</keyword>
<dbReference type="EMBL" id="QNUL01000024">
    <property type="protein sequence ID" value="REA57884.1"/>
    <property type="molecule type" value="Genomic_DNA"/>
</dbReference>
<gene>
    <name evidence="2" type="ORF">DSL64_22440</name>
</gene>
<dbReference type="RefSeq" id="WP_115833183.1">
    <property type="nucleotide sequence ID" value="NZ_QNUL01000024.1"/>
</dbReference>
<protein>
    <recommendedName>
        <fullName evidence="4">Secreted protein</fullName>
    </recommendedName>
</protein>
<accession>A0A3D8Y5N2</accession>
<name>A0A3D8Y5N2_9BACT</name>
<evidence type="ECO:0000313" key="3">
    <source>
        <dbReference type="Proteomes" id="UP000256373"/>
    </source>
</evidence>
<reference evidence="2 3" key="1">
    <citation type="submission" date="2018-07" db="EMBL/GenBank/DDBJ databases">
        <title>Dyadobacter roseus sp. nov., isolated from rose rhizosphere soil.</title>
        <authorList>
            <person name="Chen L."/>
        </authorList>
    </citation>
    <scope>NUCLEOTIDE SEQUENCE [LARGE SCALE GENOMIC DNA]</scope>
    <source>
        <strain evidence="2 3">RS19</strain>
    </source>
</reference>
<proteinExistence type="predicted"/>
<feature type="signal peptide" evidence="1">
    <location>
        <begin position="1"/>
        <end position="18"/>
    </location>
</feature>
<sequence>MKKLIAVVFLFLSLSVSAQDKSAAVQFWEMLEKHCGKSFEGSLTSTPANADFAGKKLVMHVRSCEDKTIRIPFFVGEDKSRTWVLTLENDRIQLKHDHRHADGSEDKVTQYGGKATNSGSAGIQVFPADQQTVDLLPQAATNVWWITLDEESFSYNLRRMGSDRLFTVTFDLTKTEENPTAPWGWK</sequence>
<dbReference type="OrthoDB" id="1524207at2"/>
<organism evidence="2 3">
    <name type="scientific">Dyadobacter luteus</name>
    <dbReference type="NCBI Taxonomy" id="2259619"/>
    <lineage>
        <taxon>Bacteria</taxon>
        <taxon>Pseudomonadati</taxon>
        <taxon>Bacteroidota</taxon>
        <taxon>Cytophagia</taxon>
        <taxon>Cytophagales</taxon>
        <taxon>Spirosomataceae</taxon>
        <taxon>Dyadobacter</taxon>
    </lineage>
</organism>
<evidence type="ECO:0008006" key="4">
    <source>
        <dbReference type="Google" id="ProtNLM"/>
    </source>
</evidence>
<feature type="chain" id="PRO_5017555100" description="Secreted protein" evidence="1">
    <location>
        <begin position="19"/>
        <end position="186"/>
    </location>
</feature>
<keyword evidence="3" id="KW-1185">Reference proteome</keyword>